<sequence length="401" mass="41894">MGVRTRLLRFAAGRPPVFVAAAPGGTRTRLLVESELRRRNGRTAASPAAASVLVVCGRPGAALAEAVDAVWDAMPGPRALVRLDEAASRAEVDAGIDRAVRELSDVAAQQADAAERRERGPWSPSGMDGHTAQSGGHADHSGHEHHTGLAMAGRADDRDGLKLDVLHVPLGPVLKDWPAGLVLGLTLQGDVVQAVEVDVAEGAAGGVPYWDEPWLRAAAGERVTVGEAERRRAAGHLDSAGRLLAVAGWEGAAEEARLLRDLALAGEAPAELPARFARFARRVKGSRTLRWMLGGIGRIDQGFAGRHGLTGPPARHPGDVLARLHGWLDGTGEALVRTGDPAPLRGTDGPRGPVGAMPSRAVLALLPELLGGAELAAARLTVASLDPDVEQLTETAWTAHE</sequence>
<dbReference type="AlphaFoldDB" id="A0A6I4MJ06"/>
<feature type="region of interest" description="Disordered" evidence="1">
    <location>
        <begin position="107"/>
        <end position="153"/>
    </location>
</feature>
<dbReference type="Proteomes" id="UP000462055">
    <property type="component" value="Unassembled WGS sequence"/>
</dbReference>
<dbReference type="RefSeq" id="WP_151596671.1">
    <property type="nucleotide sequence ID" value="NZ_WBMS02000024.1"/>
</dbReference>
<evidence type="ECO:0000256" key="1">
    <source>
        <dbReference type="SAM" id="MobiDB-lite"/>
    </source>
</evidence>
<organism evidence="2 3">
    <name type="scientific">Actinomadura physcomitrii</name>
    <dbReference type="NCBI Taxonomy" id="2650748"/>
    <lineage>
        <taxon>Bacteria</taxon>
        <taxon>Bacillati</taxon>
        <taxon>Actinomycetota</taxon>
        <taxon>Actinomycetes</taxon>
        <taxon>Streptosporangiales</taxon>
        <taxon>Thermomonosporaceae</taxon>
        <taxon>Actinomadura</taxon>
    </lineage>
</organism>
<evidence type="ECO:0000313" key="3">
    <source>
        <dbReference type="Proteomes" id="UP000462055"/>
    </source>
</evidence>
<keyword evidence="3" id="KW-1185">Reference proteome</keyword>
<comment type="caution">
    <text evidence="2">The sequence shown here is derived from an EMBL/GenBank/DDBJ whole genome shotgun (WGS) entry which is preliminary data.</text>
</comment>
<protein>
    <submittedName>
        <fullName evidence="2">Uncharacterized protein</fullName>
    </submittedName>
</protein>
<gene>
    <name evidence="2" type="ORF">F8568_028000</name>
</gene>
<name>A0A6I4MJ06_9ACTN</name>
<reference evidence="2" key="1">
    <citation type="submission" date="2019-12" db="EMBL/GenBank/DDBJ databases">
        <title>Actinomadura physcomitrii sp. nov., a novel actinomycete isolated from moss [Physcomitrium sphaericum (Ludw) Fuernr].</title>
        <authorList>
            <person name="Zhuang X."/>
        </authorList>
    </citation>
    <scope>NUCLEOTIDE SEQUENCE [LARGE SCALE GENOMIC DNA]</scope>
    <source>
        <strain evidence="2">LD22</strain>
    </source>
</reference>
<feature type="compositionally biased region" description="Basic and acidic residues" evidence="1">
    <location>
        <begin position="137"/>
        <end position="147"/>
    </location>
</feature>
<proteinExistence type="predicted"/>
<accession>A0A6I4MJ06</accession>
<dbReference type="EMBL" id="WBMS02000024">
    <property type="protein sequence ID" value="MWA04154.1"/>
    <property type="molecule type" value="Genomic_DNA"/>
</dbReference>
<evidence type="ECO:0000313" key="2">
    <source>
        <dbReference type="EMBL" id="MWA04154.1"/>
    </source>
</evidence>